<keyword evidence="1" id="KW-0732">Signal</keyword>
<gene>
    <name evidence="3" type="ORF">JS756_02390</name>
</gene>
<comment type="caution">
    <text evidence="3">The sequence shown here is derived from an EMBL/GenBank/DDBJ whole genome shotgun (WGS) entry which is preliminary data.</text>
</comment>
<evidence type="ECO:0000313" key="4">
    <source>
        <dbReference type="Proteomes" id="UP000788262"/>
    </source>
</evidence>
<feature type="domain" description="P68 RBP/TagC-like beta-propeller" evidence="2">
    <location>
        <begin position="62"/>
        <end position="315"/>
    </location>
</feature>
<proteinExistence type="predicted"/>
<name>A0ABS2VIR6_STRAS</name>
<accession>A0ABS2VIR6</accession>
<evidence type="ECO:0000256" key="1">
    <source>
        <dbReference type="SAM" id="SignalP"/>
    </source>
</evidence>
<dbReference type="InterPro" id="IPR006311">
    <property type="entry name" value="TAT_signal"/>
</dbReference>
<dbReference type="RefSeq" id="WP_205381187.1">
    <property type="nucleotide sequence ID" value="NZ_JAFFZS010000001.1"/>
</dbReference>
<reference evidence="3 4" key="1">
    <citation type="submission" date="2021-02" db="EMBL/GenBank/DDBJ databases">
        <title>Whole genome sequencing of Streptomyces actuosus VRA1.</title>
        <authorList>
            <person name="Sen G."/>
            <person name="Sen A."/>
        </authorList>
    </citation>
    <scope>NUCLEOTIDE SEQUENCE [LARGE SCALE GENOMIC DNA]</scope>
    <source>
        <strain evidence="3 4">VRA1</strain>
    </source>
</reference>
<sequence length="321" mass="34745">MSQEPLKRRSVLRGCGGIALAAFGLGHGAGTASAAVSASPRFDLTKPSYDLFRHKRLHDVTVQQSFAFDSVNKRLFVAQRRNGTDAKAGDLCITQLDFAGDYVSYMHLSGFGHGVAFGVEPRGAESWLWTEVDANANGYGTRLACFKFVKGGSLSRTSSAITRYSPVPEAVEYTCSIDPVYENMVVRHHKYGAKHIAVYAMADVRAGDFSRPRAYFEQPSIPGTMQGYTAYGQYLYYLTGNAYSASNPVPGNAHLVSVNLNTGAIAQGPVLTKAGSTLEFREPEGLAVYRTDAGQSRLFLGFASGAAGDRRSNLFYKNTLV</sequence>
<protein>
    <submittedName>
        <fullName evidence="3">Teichoic acid biosynthesis protein C</fullName>
    </submittedName>
</protein>
<feature type="chain" id="PRO_5047407881" evidence="1">
    <location>
        <begin position="35"/>
        <end position="321"/>
    </location>
</feature>
<feature type="signal peptide" evidence="1">
    <location>
        <begin position="1"/>
        <end position="34"/>
    </location>
</feature>
<dbReference type="Proteomes" id="UP000788262">
    <property type="component" value="Unassembled WGS sequence"/>
</dbReference>
<dbReference type="Pfam" id="PF21311">
    <property type="entry name" value="Phage_RBD_prop"/>
    <property type="match status" value="1"/>
</dbReference>
<dbReference type="InterPro" id="IPR048799">
    <property type="entry name" value="P68_RBP_TagC-like_beta-prop"/>
</dbReference>
<evidence type="ECO:0000313" key="3">
    <source>
        <dbReference type="EMBL" id="MBN0042982.1"/>
    </source>
</evidence>
<organism evidence="3 4">
    <name type="scientific">Streptomyces actuosus</name>
    <dbReference type="NCBI Taxonomy" id="1885"/>
    <lineage>
        <taxon>Bacteria</taxon>
        <taxon>Bacillati</taxon>
        <taxon>Actinomycetota</taxon>
        <taxon>Actinomycetes</taxon>
        <taxon>Kitasatosporales</taxon>
        <taxon>Streptomycetaceae</taxon>
        <taxon>Streptomyces</taxon>
    </lineage>
</organism>
<evidence type="ECO:0000259" key="2">
    <source>
        <dbReference type="Pfam" id="PF21311"/>
    </source>
</evidence>
<dbReference type="EMBL" id="JAFFZS010000001">
    <property type="protein sequence ID" value="MBN0042982.1"/>
    <property type="molecule type" value="Genomic_DNA"/>
</dbReference>
<dbReference type="PROSITE" id="PS51318">
    <property type="entry name" value="TAT"/>
    <property type="match status" value="1"/>
</dbReference>
<keyword evidence="4" id="KW-1185">Reference proteome</keyword>